<dbReference type="InterPro" id="IPR005031">
    <property type="entry name" value="COQ10_START"/>
</dbReference>
<dbReference type="Gene3D" id="3.30.530.20">
    <property type="match status" value="1"/>
</dbReference>
<name>A0A151AHS3_9EURY</name>
<dbReference type="EMBL" id="LTAZ01000002">
    <property type="protein sequence ID" value="KYH27226.1"/>
    <property type="molecule type" value="Genomic_DNA"/>
</dbReference>
<evidence type="ECO:0000259" key="1">
    <source>
        <dbReference type="Pfam" id="PF03364"/>
    </source>
</evidence>
<dbReference type="CDD" id="cd07820">
    <property type="entry name" value="SRPBCC_3"/>
    <property type="match status" value="1"/>
</dbReference>
<dbReference type="AlphaFoldDB" id="A0A151AHS3"/>
<feature type="domain" description="Coenzyme Q-binding protein COQ10 START" evidence="1">
    <location>
        <begin position="10"/>
        <end position="143"/>
    </location>
</feature>
<keyword evidence="3" id="KW-1185">Reference proteome</keyword>
<dbReference type="InterPro" id="IPR023393">
    <property type="entry name" value="START-like_dom_sf"/>
</dbReference>
<proteinExistence type="predicted"/>
<protein>
    <submittedName>
        <fullName evidence="2">Polyketide cyclase / dehydrase and lipid transport</fullName>
    </submittedName>
</protein>
<comment type="caution">
    <text evidence="2">The sequence shown here is derived from an EMBL/GenBank/DDBJ whole genome shotgun (WGS) entry which is preliminary data.</text>
</comment>
<dbReference type="SUPFAM" id="SSF55961">
    <property type="entry name" value="Bet v1-like"/>
    <property type="match status" value="1"/>
</dbReference>
<dbReference type="Proteomes" id="UP000075321">
    <property type="component" value="Unassembled WGS sequence"/>
</dbReference>
<dbReference type="Pfam" id="PF03364">
    <property type="entry name" value="Polyketide_cyc"/>
    <property type="match status" value="1"/>
</dbReference>
<dbReference type="PATRIC" id="fig|1008153.3.peg.680"/>
<dbReference type="OrthoDB" id="10357at2157"/>
<accession>A0A151AHS3</accession>
<reference evidence="2 3" key="1">
    <citation type="submission" date="2016-02" db="EMBL/GenBank/DDBJ databases">
        <title>Genome sequence of Halalkalicoccus paucihalophilus DSM 24557.</title>
        <authorList>
            <person name="Poehlein A."/>
            <person name="Daniel R."/>
        </authorList>
    </citation>
    <scope>NUCLEOTIDE SEQUENCE [LARGE SCALE GENOMIC DNA]</scope>
    <source>
        <strain evidence="2 3">DSM 24557</strain>
    </source>
</reference>
<evidence type="ECO:0000313" key="2">
    <source>
        <dbReference type="EMBL" id="KYH27226.1"/>
    </source>
</evidence>
<organism evidence="2 3">
    <name type="scientific">Halalkalicoccus paucihalophilus</name>
    <dbReference type="NCBI Taxonomy" id="1008153"/>
    <lineage>
        <taxon>Archaea</taxon>
        <taxon>Methanobacteriati</taxon>
        <taxon>Methanobacteriota</taxon>
        <taxon>Stenosarchaea group</taxon>
        <taxon>Halobacteria</taxon>
        <taxon>Halobacteriales</taxon>
        <taxon>Halococcaceae</taxon>
        <taxon>Halalkalicoccus</taxon>
    </lineage>
</organism>
<sequence>MATYERETHVEASLEDVWEFHSRVSGLEALTPGWMGLSVREVRGPDGERNPEILEAAAEIDMELRPLGGPAQSWTSVITERAESDERALFKDEMRGGPFSRWAHVHQFRRDGEGTRLRDTVHYELPGLTRPASPLAVVGFEPMFRYRHQKTKELLEA</sequence>
<gene>
    <name evidence="2" type="ORF">HAPAU_06780</name>
</gene>
<evidence type="ECO:0000313" key="3">
    <source>
        <dbReference type="Proteomes" id="UP000075321"/>
    </source>
</evidence>
<dbReference type="RefSeq" id="WP_066379551.1">
    <property type="nucleotide sequence ID" value="NZ_LTAZ01000002.1"/>
</dbReference>